<evidence type="ECO:0000256" key="8">
    <source>
        <dbReference type="ARBA" id="ARBA00023132"/>
    </source>
</evidence>
<evidence type="ECO:0000256" key="2">
    <source>
        <dbReference type="ARBA" id="ARBA00004620"/>
    </source>
</evidence>
<gene>
    <name evidence="15" type="ORF">I303_101760</name>
</gene>
<dbReference type="RefSeq" id="XP_065824485.1">
    <property type="nucleotide sequence ID" value="XM_065968413.1"/>
</dbReference>
<feature type="domain" description="Nucleoporin Nup133/Nup155-like N-terminal" evidence="14">
    <location>
        <begin position="202"/>
        <end position="544"/>
    </location>
</feature>
<evidence type="ECO:0000256" key="7">
    <source>
        <dbReference type="ARBA" id="ARBA00023010"/>
    </source>
</evidence>
<evidence type="ECO:0000259" key="13">
    <source>
        <dbReference type="Pfam" id="PF03177"/>
    </source>
</evidence>
<dbReference type="KEGG" id="kdj:28965803"/>
<dbReference type="GO" id="GO:0017056">
    <property type="term" value="F:structural constituent of nuclear pore"/>
    <property type="evidence" value="ECO:0007669"/>
    <property type="project" value="InterPro"/>
</dbReference>
<reference evidence="15" key="1">
    <citation type="submission" date="2013-07" db="EMBL/GenBank/DDBJ databases">
        <authorList>
            <consortium name="The Broad Institute Genome Sequencing Platform"/>
            <person name="Cuomo C."/>
            <person name="Litvintseva A."/>
            <person name="Chen Y."/>
            <person name="Heitman J."/>
            <person name="Sun S."/>
            <person name="Springer D."/>
            <person name="Dromer F."/>
            <person name="Young S.K."/>
            <person name="Zeng Q."/>
            <person name="Gargeya S."/>
            <person name="Fitzgerald M."/>
            <person name="Abouelleil A."/>
            <person name="Alvarado L."/>
            <person name="Berlin A.M."/>
            <person name="Chapman S.B."/>
            <person name="Dewar J."/>
            <person name="Goldberg J."/>
            <person name="Griggs A."/>
            <person name="Gujja S."/>
            <person name="Hansen M."/>
            <person name="Howarth C."/>
            <person name="Imamovic A."/>
            <person name="Larimer J."/>
            <person name="McCowan C."/>
            <person name="Murphy C."/>
            <person name="Pearson M."/>
            <person name="Priest M."/>
            <person name="Roberts A."/>
            <person name="Saif S."/>
            <person name="Shea T."/>
            <person name="Sykes S."/>
            <person name="Wortman J."/>
            <person name="Nusbaum C."/>
            <person name="Birren B."/>
        </authorList>
    </citation>
    <scope>NUCLEOTIDE SEQUENCE</scope>
    <source>
        <strain evidence="15">CBS 10117</strain>
    </source>
</reference>
<dbReference type="InterPro" id="IPR042533">
    <property type="entry name" value="Nucleoporin_Nup155_C_1"/>
</dbReference>
<evidence type="ECO:0000256" key="11">
    <source>
        <dbReference type="ARBA" id="ARBA00029433"/>
    </source>
</evidence>
<keyword evidence="9" id="KW-0472">Membrane</keyword>
<dbReference type="InterPro" id="IPR014908">
    <property type="entry name" value="Nucleoporin_Nup133/Nup155_N"/>
</dbReference>
<keyword evidence="5" id="KW-0509">mRNA transport</keyword>
<dbReference type="InterPro" id="IPR004870">
    <property type="entry name" value="Nucleoporin_Nup155"/>
</dbReference>
<evidence type="ECO:0000256" key="4">
    <source>
        <dbReference type="ARBA" id="ARBA00022448"/>
    </source>
</evidence>
<proteinExistence type="inferred from homology"/>
<keyword evidence="6" id="KW-0653">Protein transport</keyword>
<feature type="compositionally biased region" description="Low complexity" evidence="12">
    <location>
        <begin position="109"/>
        <end position="118"/>
    </location>
</feature>
<evidence type="ECO:0000256" key="12">
    <source>
        <dbReference type="SAM" id="MobiDB-lite"/>
    </source>
</evidence>
<dbReference type="GO" id="GO:0044611">
    <property type="term" value="C:nuclear pore inner ring"/>
    <property type="evidence" value="ECO:0007669"/>
    <property type="project" value="TreeGrafter"/>
</dbReference>
<keyword evidence="4" id="KW-0813">Transport</keyword>
<comment type="subcellular location">
    <subcellularLocation>
        <location evidence="11">Endomembrane system</location>
        <topology evidence="11">Peripheral membrane protein</topology>
        <orientation evidence="11">Cytoplasmic side</orientation>
    </subcellularLocation>
    <subcellularLocation>
        <location evidence="2">Nucleus membrane</location>
        <topology evidence="2">Peripheral membrane protein</topology>
        <orientation evidence="2">Nucleoplasmic side</orientation>
    </subcellularLocation>
    <subcellularLocation>
        <location evidence="1">Nucleus</location>
        <location evidence="1">Nuclear pore complex</location>
    </subcellularLocation>
</comment>
<evidence type="ECO:0000259" key="14">
    <source>
        <dbReference type="Pfam" id="PF08801"/>
    </source>
</evidence>
<dbReference type="InterPro" id="IPR042538">
    <property type="entry name" value="Nucleoporin_Nup155_C_3"/>
</dbReference>
<feature type="compositionally biased region" description="Polar residues" evidence="12">
    <location>
        <begin position="67"/>
        <end position="77"/>
    </location>
</feature>
<dbReference type="GO" id="GO:0006405">
    <property type="term" value="P:RNA export from nucleus"/>
    <property type="evidence" value="ECO:0007669"/>
    <property type="project" value="TreeGrafter"/>
</dbReference>
<dbReference type="GO" id="GO:0000972">
    <property type="term" value="P:transcription-dependent tethering of RNA polymerase II gene DNA at nuclear periphery"/>
    <property type="evidence" value="ECO:0007669"/>
    <property type="project" value="TreeGrafter"/>
</dbReference>
<dbReference type="Gene3D" id="1.20.120.1880">
    <property type="entry name" value="Nucleoporin, helical C-terminal domain"/>
    <property type="match status" value="1"/>
</dbReference>
<evidence type="ECO:0000256" key="1">
    <source>
        <dbReference type="ARBA" id="ARBA00004567"/>
    </source>
</evidence>
<keyword evidence="7" id="KW-0811">Translocation</keyword>
<dbReference type="Pfam" id="PF08801">
    <property type="entry name" value="Nucleoporin_N"/>
    <property type="match status" value="1"/>
</dbReference>
<evidence type="ECO:0000313" key="15">
    <source>
        <dbReference type="EMBL" id="WWC59210.1"/>
    </source>
</evidence>
<dbReference type="SUPFAM" id="SSF75011">
    <property type="entry name" value="3-carboxy-cis,cis-mucoante lactonizing enzyme"/>
    <property type="match status" value="1"/>
</dbReference>
<dbReference type="Gene3D" id="1.25.40.440">
    <property type="entry name" value="Nucleoporin, helical domain, central subdomain"/>
    <property type="match status" value="1"/>
</dbReference>
<keyword evidence="16" id="KW-1185">Reference proteome</keyword>
<keyword evidence="10" id="KW-0539">Nucleus</keyword>
<evidence type="ECO:0000256" key="9">
    <source>
        <dbReference type="ARBA" id="ARBA00023136"/>
    </source>
</evidence>
<dbReference type="InterPro" id="IPR007187">
    <property type="entry name" value="Nucleoporin_Nup133/Nup155_C"/>
</dbReference>
<evidence type="ECO:0000256" key="3">
    <source>
        <dbReference type="ARBA" id="ARBA00007373"/>
    </source>
</evidence>
<dbReference type="Pfam" id="PF03177">
    <property type="entry name" value="Nucleoporin_C"/>
    <property type="match status" value="1"/>
</dbReference>
<dbReference type="Gene3D" id="1.25.40.450">
    <property type="entry name" value="Nucleoporin, helical domain, N-terminal subdomain"/>
    <property type="match status" value="1"/>
</dbReference>
<feature type="compositionally biased region" description="Low complexity" evidence="12">
    <location>
        <begin position="20"/>
        <end position="60"/>
    </location>
</feature>
<feature type="compositionally biased region" description="Polar residues" evidence="12">
    <location>
        <begin position="1"/>
        <end position="16"/>
    </location>
</feature>
<evidence type="ECO:0000256" key="5">
    <source>
        <dbReference type="ARBA" id="ARBA00022816"/>
    </source>
</evidence>
<evidence type="ECO:0000256" key="10">
    <source>
        <dbReference type="ARBA" id="ARBA00023242"/>
    </source>
</evidence>
<dbReference type="PANTHER" id="PTHR10350">
    <property type="entry name" value="NUCLEAR PORE COMPLEX PROTEIN NUP155"/>
    <property type="match status" value="1"/>
</dbReference>
<comment type="similarity">
    <text evidence="3">Belongs to the non-repetitive/WGA-negative nucleoporin family.</text>
</comment>
<name>A0AAJ8KKP7_9TREE</name>
<dbReference type="FunFam" id="1.25.40.450:FF:000002">
    <property type="entry name" value="Putative non-repetitive nucleoporin"/>
    <property type="match status" value="1"/>
</dbReference>
<organism evidence="15 16">
    <name type="scientific">Kwoniella dejecticola CBS 10117</name>
    <dbReference type="NCBI Taxonomy" id="1296121"/>
    <lineage>
        <taxon>Eukaryota</taxon>
        <taxon>Fungi</taxon>
        <taxon>Dikarya</taxon>
        <taxon>Basidiomycota</taxon>
        <taxon>Agaricomycotina</taxon>
        <taxon>Tremellomycetes</taxon>
        <taxon>Tremellales</taxon>
        <taxon>Cryptococcaceae</taxon>
        <taxon>Kwoniella</taxon>
    </lineage>
</organism>
<keyword evidence="8" id="KW-0906">Nuclear pore complex</keyword>
<dbReference type="PANTHER" id="PTHR10350:SF6">
    <property type="entry name" value="NUCLEAR PORE COMPLEX PROTEIN NUP155"/>
    <property type="match status" value="1"/>
</dbReference>
<protein>
    <recommendedName>
        <fullName evidence="17">Nuclear pore complex protein Nup155</fullName>
    </recommendedName>
</protein>
<feature type="compositionally biased region" description="Polar residues" evidence="12">
    <location>
        <begin position="125"/>
        <end position="143"/>
    </location>
</feature>
<accession>A0AAJ8KKP7</accession>
<dbReference type="GO" id="GO:0006606">
    <property type="term" value="P:protein import into nucleus"/>
    <property type="evidence" value="ECO:0007669"/>
    <property type="project" value="TreeGrafter"/>
</dbReference>
<reference evidence="15" key="2">
    <citation type="submission" date="2024-02" db="EMBL/GenBank/DDBJ databases">
        <title>Comparative genomics of Cryptococcus and Kwoniella reveals pathogenesis evolution and contrasting modes of karyotype evolution via chromosome fusion or intercentromeric recombination.</title>
        <authorList>
            <person name="Coelho M.A."/>
            <person name="David-Palma M."/>
            <person name="Shea T."/>
            <person name="Bowers K."/>
            <person name="McGinley-Smith S."/>
            <person name="Mohammad A.W."/>
            <person name="Gnirke A."/>
            <person name="Yurkov A.M."/>
            <person name="Nowrousian M."/>
            <person name="Sun S."/>
            <person name="Cuomo C.A."/>
            <person name="Heitman J."/>
        </authorList>
    </citation>
    <scope>NUCLEOTIDE SEQUENCE</scope>
    <source>
        <strain evidence="15">CBS 10117</strain>
    </source>
</reference>
<feature type="domain" description="Nucleoporin Nup133/Nup155-like C-terminal" evidence="13">
    <location>
        <begin position="691"/>
        <end position="1299"/>
    </location>
</feature>
<evidence type="ECO:0000313" key="16">
    <source>
        <dbReference type="Proteomes" id="UP000078595"/>
    </source>
</evidence>
<dbReference type="GO" id="GO:0051028">
    <property type="term" value="P:mRNA transport"/>
    <property type="evidence" value="ECO:0007669"/>
    <property type="project" value="UniProtKB-KW"/>
</dbReference>
<dbReference type="GO" id="GO:0036228">
    <property type="term" value="P:protein localization to nuclear inner membrane"/>
    <property type="evidence" value="ECO:0007669"/>
    <property type="project" value="TreeGrafter"/>
</dbReference>
<feature type="region of interest" description="Disordered" evidence="12">
    <location>
        <begin position="1"/>
        <end position="156"/>
    </location>
</feature>
<evidence type="ECO:0000256" key="6">
    <source>
        <dbReference type="ARBA" id="ARBA00022927"/>
    </source>
</evidence>
<evidence type="ECO:0008006" key="17">
    <source>
        <dbReference type="Google" id="ProtNLM"/>
    </source>
</evidence>
<feature type="compositionally biased region" description="Polar residues" evidence="12">
    <location>
        <begin position="85"/>
        <end position="108"/>
    </location>
</feature>
<dbReference type="GeneID" id="28965803"/>
<dbReference type="InterPro" id="IPR042537">
    <property type="entry name" value="Nucleoporin_Nup155_C_2"/>
</dbReference>
<dbReference type="Gene3D" id="1.20.58.1780">
    <property type="match status" value="1"/>
</dbReference>
<dbReference type="EMBL" id="CP144531">
    <property type="protein sequence ID" value="WWC59210.1"/>
    <property type="molecule type" value="Genomic_DNA"/>
</dbReference>
<sequence length="1343" mass="149376">MLTSLPSFSRLNTMASSHDPFQAQFQQPPQQQQQGMQGYAPQQMGQQPLYPQLPGLPNQPHYGGNQPAVQPYSQYSQPPAVPLSGPSSSYQPQNMVGPYNPQSNSLYVQNQQQQQQQNGGYRYPQPTSGMQSSATQLSPQPLESVSKDEDPIYGPLSRARGKIDRAVTGDNEISADLADGMNHPLQSTEPYIHPPSNATAFNIAKVTKRTPLPDALHQELNYKHLTAKMGLFEDIERAWFTVDNKLFLWDYSDGRDFSRYDEQNDTIQAVGLIRARRDVFVDEITHVLVICTSSQTTLLGLSKAPNSREINLYATNLSVETPTAMIDIKGTPAGRIFMLGANKDLYELDYSSDSSWFFGSSTKVGLHNRSSGSLANWTPGFLASKSKEGIESFALDGQQGRLYTLHTGGEIEMIDVSGTNYQSRARYTRLKHDLNRNQQGGNVSVVSLAVVGGHESKRVSLIAIASNGYRVYFSTSNSFWPHIFRAPIPSQANLPVSPQSFYSSGTFMSVQHDNSAPMPQTQLSIAVPHCGRQSALRENLESYEAPAFQEWTTTEIIPSQVWTIVELPATNPAFAPPSLTRSDGIALSALPRQATTQSRDFLVLATSGLFWVSQPRPIDMLQDDLDLEKDAAINTVRLQFGKSQLAAMSLQLGATSDLKALDLASAISTILITSGEPIIKDGTGGKNITYSGRHDGLALIIARYLRPIWNVKVTVPSVPGRQILALPEATLLAVQGRLEKLRRYLDEHPFQRYQAEGDAKIAWDQEDMSIHGLEVLLKQAIEAISFVLLLSDYKISDIILRTDPQTQQTLANLTFQALLTSIDGKDVARKLVTALIEQQIGQELGIDTLSEILQQRCGTFCQPGDVVMYKAEESMRRAEGARDYGEKTESLAESLRLFTRTAGSIPIPRLQEVSKRYRNMQYTVGAVELPLKTAVELDPNDKAVDFVRDGEHPNDPRKGLFEARKQCYEMVIEALVMFDELLDKATAQGNAASATQKRDEAYALAIASDDELFHFYLYDWHVERGLQEQLLEFDTPYIEQYLKLTINNVEDRRDLLWKFYARREDFLPAAEALSSLATRPSPMVLHDRLYYLAQALTSAKSAASLGSEDVEFSSRLQEQIDVAQVQMEVARGVETHPDMSADEKNETLSRLNTDLLQLDELYQNFARPLRLYEPILLILKTADTRIDDVCEAVWRQLIGSYRSAGNVAMAENVITLVKRYFPSEAAPLDIMVPVVYAEAQGVQGGSAGWASIALLDGGVPLRDLWEAAVGLYENSDDDERDYYAEEVSVIASRWIGRKEEIPAAEVERFASAYLLRTNGAPLDDVRRGTRDRLTAAKQAAVRY</sequence>
<dbReference type="GO" id="GO:0031965">
    <property type="term" value="C:nuclear membrane"/>
    <property type="evidence" value="ECO:0007669"/>
    <property type="project" value="UniProtKB-SubCell"/>
</dbReference>
<dbReference type="Proteomes" id="UP000078595">
    <property type="component" value="Chromosome 2"/>
</dbReference>